<evidence type="ECO:0000259" key="11">
    <source>
        <dbReference type="Pfam" id="PF17406"/>
    </source>
</evidence>
<gene>
    <name evidence="13" type="ORF">DB88DRAFT_496458</name>
</gene>
<feature type="domain" description="Nrap protein" evidence="7">
    <location>
        <begin position="228"/>
        <end position="368"/>
    </location>
</feature>
<reference evidence="13" key="1">
    <citation type="submission" date="2023-02" db="EMBL/GenBank/DDBJ databases">
        <title>Identification and recombinant expression of a fungal hydrolase from Papiliotrema laurentii that hydrolyzes apple cutin and clears colloidal polyester polyurethane.</title>
        <authorList>
            <consortium name="DOE Joint Genome Institute"/>
            <person name="Roman V.A."/>
            <person name="Bojanowski C."/>
            <person name="Crable B.R."/>
            <person name="Wagner D.N."/>
            <person name="Hung C.S."/>
            <person name="Nadeau L.J."/>
            <person name="Schratz L."/>
            <person name="Haridas S."/>
            <person name="Pangilinan J."/>
            <person name="Lipzen A."/>
            <person name="Na H."/>
            <person name="Yan M."/>
            <person name="Ng V."/>
            <person name="Grigoriev I.V."/>
            <person name="Spatafora J.W."/>
            <person name="Barlow D."/>
            <person name="Biffinger J."/>
            <person name="Kelley-Loughnane N."/>
            <person name="Varaljay V.A."/>
            <person name="Crookes-Goodson W.J."/>
        </authorList>
    </citation>
    <scope>NUCLEOTIDE SEQUENCE</scope>
    <source>
        <strain evidence="13">5307AH</strain>
    </source>
</reference>
<keyword evidence="14" id="KW-1185">Reference proteome</keyword>
<keyword evidence="3 5" id="KW-0694">RNA-binding</keyword>
<dbReference type="Pfam" id="PF17404">
    <property type="entry name" value="Nrap_D3"/>
    <property type="match status" value="1"/>
</dbReference>
<evidence type="ECO:0000259" key="10">
    <source>
        <dbReference type="Pfam" id="PF17405"/>
    </source>
</evidence>
<feature type="region of interest" description="Disordered" evidence="6">
    <location>
        <begin position="1"/>
        <end position="96"/>
    </location>
</feature>
<dbReference type="InterPro" id="IPR035082">
    <property type="entry name" value="Nrap_D1"/>
</dbReference>
<accession>A0AAD9FN92</accession>
<feature type="compositionally biased region" description="Low complexity" evidence="6">
    <location>
        <begin position="13"/>
        <end position="24"/>
    </location>
</feature>
<dbReference type="Gene3D" id="1.10.1410.10">
    <property type="match status" value="1"/>
</dbReference>
<dbReference type="InterPro" id="IPR035371">
    <property type="entry name" value="Nrap_D6"/>
</dbReference>
<evidence type="ECO:0000259" key="9">
    <source>
        <dbReference type="Pfam" id="PF17404"/>
    </source>
</evidence>
<evidence type="ECO:0000256" key="3">
    <source>
        <dbReference type="ARBA" id="ARBA00022884"/>
    </source>
</evidence>
<feature type="domain" description="Nrap protein" evidence="9">
    <location>
        <begin position="536"/>
        <end position="673"/>
    </location>
</feature>
<evidence type="ECO:0000256" key="6">
    <source>
        <dbReference type="SAM" id="MobiDB-lite"/>
    </source>
</evidence>
<organism evidence="13 14">
    <name type="scientific">Papiliotrema laurentii</name>
    <name type="common">Cryptococcus laurentii</name>
    <dbReference type="NCBI Taxonomy" id="5418"/>
    <lineage>
        <taxon>Eukaryota</taxon>
        <taxon>Fungi</taxon>
        <taxon>Dikarya</taxon>
        <taxon>Basidiomycota</taxon>
        <taxon>Agaricomycotina</taxon>
        <taxon>Tremellomycetes</taxon>
        <taxon>Tremellales</taxon>
        <taxon>Rhynchogastremaceae</taxon>
        <taxon>Papiliotrema</taxon>
    </lineage>
</organism>
<dbReference type="GO" id="GO:0034456">
    <property type="term" value="C:UTP-C complex"/>
    <property type="evidence" value="ECO:0007669"/>
    <property type="project" value="TreeGrafter"/>
</dbReference>
<evidence type="ECO:0000259" key="7">
    <source>
        <dbReference type="Pfam" id="PF03813"/>
    </source>
</evidence>
<dbReference type="Pfam" id="PF17407">
    <property type="entry name" value="Nrap_D6"/>
    <property type="match status" value="1"/>
</dbReference>
<dbReference type="Proteomes" id="UP001182556">
    <property type="component" value="Unassembled WGS sequence"/>
</dbReference>
<comment type="similarity">
    <text evidence="2 5">Belongs to the NRAP family.</text>
</comment>
<evidence type="ECO:0000259" key="12">
    <source>
        <dbReference type="Pfam" id="PF17407"/>
    </source>
</evidence>
<dbReference type="GO" id="GO:0003723">
    <property type="term" value="F:RNA binding"/>
    <property type="evidence" value="ECO:0007669"/>
    <property type="project" value="UniProtKB-KW"/>
</dbReference>
<evidence type="ECO:0000259" key="8">
    <source>
        <dbReference type="Pfam" id="PF17403"/>
    </source>
</evidence>
<dbReference type="InterPro" id="IPR035368">
    <property type="entry name" value="Nrap_D3"/>
</dbReference>
<dbReference type="Gene3D" id="3.30.70.3030">
    <property type="match status" value="1"/>
</dbReference>
<comment type="subcellular location">
    <subcellularLocation>
        <location evidence="1 5">Nucleus</location>
        <location evidence="1 5">Nucleolus</location>
    </subcellularLocation>
</comment>
<feature type="domain" description="Nrap protein" evidence="12">
    <location>
        <begin position="1078"/>
        <end position="1212"/>
    </location>
</feature>
<dbReference type="InterPro" id="IPR035367">
    <property type="entry name" value="Nrap_D2"/>
</dbReference>
<dbReference type="Pfam" id="PF17406">
    <property type="entry name" value="Nrap_D5"/>
    <property type="match status" value="1"/>
</dbReference>
<dbReference type="PANTHER" id="PTHR17972">
    <property type="entry name" value="NUCLEOLAR RNA-ASSOCIATED PROTEIN"/>
    <property type="match status" value="1"/>
</dbReference>
<feature type="domain" description="Nrap protein" evidence="10">
    <location>
        <begin position="707"/>
        <end position="908"/>
    </location>
</feature>
<proteinExistence type="inferred from homology"/>
<evidence type="ECO:0000256" key="2">
    <source>
        <dbReference type="ARBA" id="ARBA00006674"/>
    </source>
</evidence>
<keyword evidence="4 5" id="KW-0539">Nucleus</keyword>
<dbReference type="EMBL" id="JAODAN010000009">
    <property type="protein sequence ID" value="KAK1921911.1"/>
    <property type="molecule type" value="Genomic_DNA"/>
</dbReference>
<dbReference type="InterPro" id="IPR005554">
    <property type="entry name" value="NOL6/Upt22"/>
</dbReference>
<evidence type="ECO:0000256" key="4">
    <source>
        <dbReference type="ARBA" id="ARBA00023242"/>
    </source>
</evidence>
<keyword evidence="5" id="KW-0690">Ribosome biogenesis</keyword>
<protein>
    <recommendedName>
        <fullName evidence="5">U3 small nucleolar RNA-associated protein 22</fullName>
    </recommendedName>
</protein>
<dbReference type="Pfam" id="PF03813">
    <property type="entry name" value="Nrap"/>
    <property type="match status" value="1"/>
</dbReference>
<name>A0AAD9FN92_PAPLA</name>
<dbReference type="InterPro" id="IPR035370">
    <property type="entry name" value="Nrap_D5"/>
</dbReference>
<dbReference type="GO" id="GO:0032040">
    <property type="term" value="C:small-subunit processome"/>
    <property type="evidence" value="ECO:0007669"/>
    <property type="project" value="TreeGrafter"/>
</dbReference>
<keyword evidence="5" id="KW-0687">Ribonucleoprotein</keyword>
<feature type="domain" description="Nrap protein" evidence="8">
    <location>
        <begin position="381"/>
        <end position="527"/>
    </location>
</feature>
<evidence type="ECO:0000313" key="13">
    <source>
        <dbReference type="EMBL" id="KAK1921911.1"/>
    </source>
</evidence>
<dbReference type="AlphaFoldDB" id="A0AAD9FN92"/>
<sequence>MALSAGVKRKSSMRSSTKQSSKKPAPSPSPSIEDVAIPSIYDDPMIDAPASSDSEGQDDDQSDDHSVDELGSDRGEGFDDLEEDQPAAGPSRPLAKHLYAPPTLTELDTLQSTAASGGTSFSLQLDALLASTMLPSAPQPALKAILSTLHSHILSLPSLPAVAPRKAVARLSTEDIPWCGPPEFNPLKKSEDEVKWGLGWEKPEEVIVGGSWAVVGGYKKGKGAAGSVDLIVVMPSTLFSPKDRMSYRYFHKRTHYLAVIMASLRELAGKEKAGLRGVDLGWGCTGGDVRRSAIILTAGKGLGLKHTTEIRIHLGVSPSTFPISSLQPSKSLLRHPSIPQDTATPLYSTSIVHDTLHKANLLHLHRLSTSLSIPRTVDQFLVLWRIWATRRGISRDRGASGWFAAMILGWVVDGGDIAVKGDRAKTKRVKGLGRGLGSWQALRAAWEFLANTDFESTPVFLGSSDEAIPRSEFVRSFQDVLVDPSGAVNILADWTKGEIELLRYHARETLGMLEDSSVDRFGEVFLKDLSAGPRGFDEFAIVDITSTRISDVLSRAERPSHAHLVAASVESVLRQGLVDRVKLVVVRPNDDSTLSIGLVFDPANATRVLDVGPSSEKAEVGAAYERLWGDKAELRRFKDGSIAHSVVWNITRPEEATLIPSRIISHLLQRHFNLDSDAITSVTSDGTWASIIQMPASAREAICVAGSEKLGFRPVMDAYDDLYKLLKSIDSELPLAILSVQPASEMLRYSSTFVPHPVDIHRYSTSPDCLKYLPCAEIVLQFESSPRWPDDLAAVQKVKLAMFEKLARVVMSHKRGTKAGIVFDAARSEIEDSASLEVLTPGGIAFRVRIYHERERTLLERVLEGEQQTFGTALPQPPRRLAVPALELHIRRFIHQPQHHGALAPLHHRYPSYSSATRLLKRWFAAHMLGLLISTEVTEIIMAKVYLDPGSLSPPSSAVNGFVRALDLLASWDWKTEPLYVPLFSLNSVEAGGRVRFPEEKREEAGKMFEESVKKDAEGKHAGWKVVTEDDLTGGRWTESVNALVAGRVKVLAKAAVESVKEARDGLNVRALFSTPTGDYDVLIHLHPSLVTRYALAVDPDAEAWEAKLRHRNVQHGSVYGDEVRVGFEPVFTFVKDIQRLYGDSVIVFYDTHGGSVLGLVWNPIKATPRALKPFLGYSSAPAPSEAALVTMDKAGVLGEIGRLGRGLIEKIESR</sequence>
<dbReference type="GO" id="GO:0006364">
    <property type="term" value="P:rRNA processing"/>
    <property type="evidence" value="ECO:0007669"/>
    <property type="project" value="UniProtKB-KW"/>
</dbReference>
<dbReference type="PANTHER" id="PTHR17972:SF0">
    <property type="entry name" value="NUCLEOLAR PROTEIN 6"/>
    <property type="match status" value="1"/>
</dbReference>
<feature type="domain" description="Nrap protein" evidence="11">
    <location>
        <begin position="910"/>
        <end position="1074"/>
    </location>
</feature>
<dbReference type="Pfam" id="PF17405">
    <property type="entry name" value="Nrap_D4"/>
    <property type="match status" value="1"/>
</dbReference>
<dbReference type="Pfam" id="PF17403">
    <property type="entry name" value="Nrap_D2"/>
    <property type="match status" value="1"/>
</dbReference>
<evidence type="ECO:0000256" key="1">
    <source>
        <dbReference type="ARBA" id="ARBA00004604"/>
    </source>
</evidence>
<dbReference type="GO" id="GO:0006409">
    <property type="term" value="P:tRNA export from nucleus"/>
    <property type="evidence" value="ECO:0007669"/>
    <property type="project" value="TreeGrafter"/>
</dbReference>
<keyword evidence="5" id="KW-0698">rRNA processing</keyword>
<evidence type="ECO:0000256" key="5">
    <source>
        <dbReference type="RuleBase" id="RU364032"/>
    </source>
</evidence>
<dbReference type="GO" id="GO:0032545">
    <property type="term" value="C:CURI complex"/>
    <property type="evidence" value="ECO:0007669"/>
    <property type="project" value="TreeGrafter"/>
</dbReference>
<feature type="compositionally biased region" description="Basic and acidic residues" evidence="6">
    <location>
        <begin position="63"/>
        <end position="77"/>
    </location>
</feature>
<dbReference type="InterPro" id="IPR035369">
    <property type="entry name" value="Nrap_D4"/>
</dbReference>
<comment type="caution">
    <text evidence="13">The sequence shown here is derived from an EMBL/GenBank/DDBJ whole genome shotgun (WGS) entry which is preliminary data.</text>
</comment>
<evidence type="ECO:0000313" key="14">
    <source>
        <dbReference type="Proteomes" id="UP001182556"/>
    </source>
</evidence>